<feature type="region of interest" description="Disordered" evidence="1">
    <location>
        <begin position="101"/>
        <end position="126"/>
    </location>
</feature>
<dbReference type="PANTHER" id="PTHR33098">
    <property type="entry name" value="COTTON FIBER (DUF761)"/>
    <property type="match status" value="1"/>
</dbReference>
<dbReference type="PANTHER" id="PTHR33098:SF3">
    <property type="entry name" value="COTTON FIBER PROTEIN"/>
    <property type="match status" value="1"/>
</dbReference>
<dbReference type="InterPro" id="IPR008480">
    <property type="entry name" value="DUF761_pln"/>
</dbReference>
<dbReference type="InParanoid" id="A0A2G5DQ37"/>
<dbReference type="AlphaFoldDB" id="A0A2G5DQ37"/>
<sequence length="208" mass="23610">MSRLNMEKKLLPAKKAWKSFTSNVQKKLHKLKKSKAIKKTTKNLNITLGAVLSRPLRFGLKRKALSRTSSAHHIRQKKAHHLRPVYVDELFMQNVMVQMTNKGKKKGNKPGAATDHAGSSNMLSNHSNINKMETKLLYQPALSESIKGGTKDIKKTTNDFPGCSSSSTPQLRGVDERAEEFITRFKEEMRLQRQRSFGEFEEMLARSA</sequence>
<keyword evidence="3" id="KW-1185">Reference proteome</keyword>
<evidence type="ECO:0000313" key="3">
    <source>
        <dbReference type="Proteomes" id="UP000230069"/>
    </source>
</evidence>
<evidence type="ECO:0000256" key="1">
    <source>
        <dbReference type="SAM" id="MobiDB-lite"/>
    </source>
</evidence>
<accession>A0A2G5DQ37</accession>
<gene>
    <name evidence="2" type="ORF">AQUCO_01700712v1</name>
</gene>
<proteinExistence type="predicted"/>
<protein>
    <submittedName>
        <fullName evidence="2">Uncharacterized protein</fullName>
    </submittedName>
</protein>
<dbReference type="Pfam" id="PF05553">
    <property type="entry name" value="DUF761"/>
    <property type="match status" value="1"/>
</dbReference>
<reference evidence="2 3" key="1">
    <citation type="submission" date="2017-09" db="EMBL/GenBank/DDBJ databases">
        <title>WGS assembly of Aquilegia coerulea Goldsmith.</title>
        <authorList>
            <person name="Hodges S."/>
            <person name="Kramer E."/>
            <person name="Nordborg M."/>
            <person name="Tomkins J."/>
            <person name="Borevitz J."/>
            <person name="Derieg N."/>
            <person name="Yan J."/>
            <person name="Mihaltcheva S."/>
            <person name="Hayes R.D."/>
            <person name="Rokhsar D."/>
        </authorList>
    </citation>
    <scope>NUCLEOTIDE SEQUENCE [LARGE SCALE GENOMIC DNA]</scope>
    <source>
        <strain evidence="3">cv. Goldsmith</strain>
    </source>
</reference>
<dbReference type="EMBL" id="KZ305034">
    <property type="protein sequence ID" value="PIA45357.1"/>
    <property type="molecule type" value="Genomic_DNA"/>
</dbReference>
<dbReference type="Proteomes" id="UP000230069">
    <property type="component" value="Unassembled WGS sequence"/>
</dbReference>
<evidence type="ECO:0000313" key="2">
    <source>
        <dbReference type="EMBL" id="PIA45357.1"/>
    </source>
</evidence>
<feature type="compositionally biased region" description="Polar residues" evidence="1">
    <location>
        <begin position="117"/>
        <end position="126"/>
    </location>
</feature>
<organism evidence="2 3">
    <name type="scientific">Aquilegia coerulea</name>
    <name type="common">Rocky mountain columbine</name>
    <dbReference type="NCBI Taxonomy" id="218851"/>
    <lineage>
        <taxon>Eukaryota</taxon>
        <taxon>Viridiplantae</taxon>
        <taxon>Streptophyta</taxon>
        <taxon>Embryophyta</taxon>
        <taxon>Tracheophyta</taxon>
        <taxon>Spermatophyta</taxon>
        <taxon>Magnoliopsida</taxon>
        <taxon>Ranunculales</taxon>
        <taxon>Ranunculaceae</taxon>
        <taxon>Thalictroideae</taxon>
        <taxon>Aquilegia</taxon>
    </lineage>
</organism>
<dbReference type="OrthoDB" id="1913960at2759"/>
<name>A0A2G5DQ37_AQUCA</name>